<sequence>MTSVRHDVAIIGAGASGLMCAIEAAKHGKSVVVIEHNPSAGNKILVSGSGRCNFTNTNTTPQMSTLAS</sequence>
<dbReference type="PANTHER" id="PTHR42887:SF2">
    <property type="entry name" value="OS12G0638800 PROTEIN"/>
    <property type="match status" value="1"/>
</dbReference>
<dbReference type="AlphaFoldDB" id="X0W8I1"/>
<dbReference type="Pfam" id="PF03486">
    <property type="entry name" value="HI0933_like"/>
    <property type="match status" value="1"/>
</dbReference>
<dbReference type="PANTHER" id="PTHR42887">
    <property type="entry name" value="OS12G0638800 PROTEIN"/>
    <property type="match status" value="1"/>
</dbReference>
<evidence type="ECO:0000313" key="2">
    <source>
        <dbReference type="EMBL" id="GAG26920.1"/>
    </source>
</evidence>
<protein>
    <recommendedName>
        <fullName evidence="1">RsdA/BaiN/AoA(So)-like Rossmann fold-like domain-containing protein</fullName>
    </recommendedName>
</protein>
<name>X0W8I1_9ZZZZ</name>
<evidence type="ECO:0000259" key="1">
    <source>
        <dbReference type="Pfam" id="PF03486"/>
    </source>
</evidence>
<reference evidence="2" key="1">
    <citation type="journal article" date="2014" name="Front. Microbiol.">
        <title>High frequency of phylogenetically diverse reductive dehalogenase-homologous genes in deep subseafloor sedimentary metagenomes.</title>
        <authorList>
            <person name="Kawai M."/>
            <person name="Futagami T."/>
            <person name="Toyoda A."/>
            <person name="Takaki Y."/>
            <person name="Nishi S."/>
            <person name="Hori S."/>
            <person name="Arai W."/>
            <person name="Tsubouchi T."/>
            <person name="Morono Y."/>
            <person name="Uchiyama I."/>
            <person name="Ito T."/>
            <person name="Fujiyama A."/>
            <person name="Inagaki F."/>
            <person name="Takami H."/>
        </authorList>
    </citation>
    <scope>NUCLEOTIDE SEQUENCE</scope>
    <source>
        <strain evidence="2">Expedition CK06-06</strain>
    </source>
</reference>
<dbReference type="InterPro" id="IPR057661">
    <property type="entry name" value="RsdA/BaiN/AoA(So)_Rossmann"/>
</dbReference>
<dbReference type="EMBL" id="BARS01036219">
    <property type="protein sequence ID" value="GAG26920.1"/>
    <property type="molecule type" value="Genomic_DNA"/>
</dbReference>
<dbReference type="SUPFAM" id="SSF51905">
    <property type="entry name" value="FAD/NAD(P)-binding domain"/>
    <property type="match status" value="1"/>
</dbReference>
<comment type="caution">
    <text evidence="2">The sequence shown here is derived from an EMBL/GenBank/DDBJ whole genome shotgun (WGS) entry which is preliminary data.</text>
</comment>
<dbReference type="InterPro" id="IPR036188">
    <property type="entry name" value="FAD/NAD-bd_sf"/>
</dbReference>
<gene>
    <name evidence="2" type="ORF">S01H1_55701</name>
</gene>
<dbReference type="InterPro" id="IPR004792">
    <property type="entry name" value="BaiN-like"/>
</dbReference>
<proteinExistence type="predicted"/>
<accession>X0W8I1</accession>
<organism evidence="2">
    <name type="scientific">marine sediment metagenome</name>
    <dbReference type="NCBI Taxonomy" id="412755"/>
    <lineage>
        <taxon>unclassified sequences</taxon>
        <taxon>metagenomes</taxon>
        <taxon>ecological metagenomes</taxon>
    </lineage>
</organism>
<dbReference type="Gene3D" id="3.50.50.60">
    <property type="entry name" value="FAD/NAD(P)-binding domain"/>
    <property type="match status" value="1"/>
</dbReference>
<feature type="domain" description="RsdA/BaiN/AoA(So)-like Rossmann fold-like" evidence="1">
    <location>
        <begin position="6"/>
        <end position="63"/>
    </location>
</feature>